<gene>
    <name evidence="1" type="ORF">M9H77_26085</name>
</gene>
<proteinExistence type="predicted"/>
<comment type="caution">
    <text evidence="1">The sequence shown here is derived from an EMBL/GenBank/DDBJ whole genome shotgun (WGS) entry which is preliminary data.</text>
</comment>
<dbReference type="EMBL" id="CM044706">
    <property type="protein sequence ID" value="KAI5657292.1"/>
    <property type="molecule type" value="Genomic_DNA"/>
</dbReference>
<evidence type="ECO:0000313" key="1">
    <source>
        <dbReference type="EMBL" id="KAI5657292.1"/>
    </source>
</evidence>
<accession>A0ACC0AA18</accession>
<name>A0ACC0AA18_CATRO</name>
<organism evidence="1 2">
    <name type="scientific">Catharanthus roseus</name>
    <name type="common">Madagascar periwinkle</name>
    <name type="synonym">Vinca rosea</name>
    <dbReference type="NCBI Taxonomy" id="4058"/>
    <lineage>
        <taxon>Eukaryota</taxon>
        <taxon>Viridiplantae</taxon>
        <taxon>Streptophyta</taxon>
        <taxon>Embryophyta</taxon>
        <taxon>Tracheophyta</taxon>
        <taxon>Spermatophyta</taxon>
        <taxon>Magnoliopsida</taxon>
        <taxon>eudicotyledons</taxon>
        <taxon>Gunneridae</taxon>
        <taxon>Pentapetalae</taxon>
        <taxon>asterids</taxon>
        <taxon>lamiids</taxon>
        <taxon>Gentianales</taxon>
        <taxon>Apocynaceae</taxon>
        <taxon>Rauvolfioideae</taxon>
        <taxon>Vinceae</taxon>
        <taxon>Catharanthinae</taxon>
        <taxon>Catharanthus</taxon>
    </lineage>
</organism>
<reference evidence="2" key="1">
    <citation type="journal article" date="2023" name="Nat. Plants">
        <title>Single-cell RNA sequencing provides a high-resolution roadmap for understanding the multicellular compartmentation of specialized metabolism.</title>
        <authorList>
            <person name="Sun S."/>
            <person name="Shen X."/>
            <person name="Li Y."/>
            <person name="Li Y."/>
            <person name="Wang S."/>
            <person name="Li R."/>
            <person name="Zhang H."/>
            <person name="Shen G."/>
            <person name="Guo B."/>
            <person name="Wei J."/>
            <person name="Xu J."/>
            <person name="St-Pierre B."/>
            <person name="Chen S."/>
            <person name="Sun C."/>
        </authorList>
    </citation>
    <scope>NUCLEOTIDE SEQUENCE [LARGE SCALE GENOMIC DNA]</scope>
</reference>
<dbReference type="Proteomes" id="UP001060085">
    <property type="component" value="Linkage Group LG06"/>
</dbReference>
<sequence>MMQELIELGANNIIVPGLLADGCLPITLTTFMSSNPKDYNLKTGCLDWLNNFAQFHNQYLRAELKRIRHRHPHAVVFYADYFNAALRLYSSPEQYGFGRNALKACCGGGGPYNFNSDAQCGDPSSTVCAEPSIYISWDGAHSTEATNRLIAKGLLEGPFTIPPISDQSCISIAVHGQKTPAAALVEHEYELS</sequence>
<keyword evidence="2" id="KW-1185">Reference proteome</keyword>
<evidence type="ECO:0000313" key="2">
    <source>
        <dbReference type="Proteomes" id="UP001060085"/>
    </source>
</evidence>
<protein>
    <submittedName>
        <fullName evidence="1">Uncharacterized protein</fullName>
    </submittedName>
</protein>